<dbReference type="STRING" id="1173111.SAMN05444955_107206"/>
<keyword evidence="1" id="KW-1133">Transmembrane helix</keyword>
<feature type="transmembrane region" description="Helical" evidence="1">
    <location>
        <begin position="148"/>
        <end position="168"/>
    </location>
</feature>
<name>A0A1H8EWA3_9BACL</name>
<protein>
    <submittedName>
        <fullName evidence="2">Uncharacterized conserved protein YqhQ</fullName>
    </submittedName>
</protein>
<feature type="transmembrane region" description="Helical" evidence="1">
    <location>
        <begin position="241"/>
        <end position="259"/>
    </location>
</feature>
<dbReference type="InterPro" id="IPR010787">
    <property type="entry name" value="DUF1385"/>
</dbReference>
<accession>A0A1H8EWA3</accession>
<dbReference type="Proteomes" id="UP000199695">
    <property type="component" value="Unassembled WGS sequence"/>
</dbReference>
<dbReference type="PANTHER" id="PTHR42867:SF1">
    <property type="entry name" value="MEMBRANE PROTEIN-RELATED"/>
    <property type="match status" value="1"/>
</dbReference>
<sequence>MADKPILYGGQAVIEGVMFGGRYSQVTAIRRKDGRIETYEVFKKQSPSLDFLKKIPMIRGIVSLIEASASGAKHLQFASEKFELEEDEDENEVSSSQAEAEQKESKLVMIFGVAVVGVLSLLFGKIIFTALPAFLASVLFDRYVENLILQNLIEGAIKTALLLTYLWMISQAPLIKRVFQYHGAEHKVISTYELGQELTVKNVQKQSTLHYRCGSSFIILSIIVGVIVYSFFSYDNVWDRILTRLLLIPVVLGLSYELLRATNAVRDIPVLTYLGYPGLWLQKLTTREPTDEQVEVAIAAFKRMLELDARVEGEMASRQATFAHSSL</sequence>
<keyword evidence="1" id="KW-0472">Membrane</keyword>
<feature type="transmembrane region" description="Helical" evidence="1">
    <location>
        <begin position="107"/>
        <end position="128"/>
    </location>
</feature>
<proteinExistence type="predicted"/>
<evidence type="ECO:0000313" key="3">
    <source>
        <dbReference type="Proteomes" id="UP000199695"/>
    </source>
</evidence>
<dbReference type="PANTHER" id="PTHR42867">
    <property type="entry name" value="MEMBRANE PROTEIN-RELATED"/>
    <property type="match status" value="1"/>
</dbReference>
<dbReference type="Pfam" id="PF07136">
    <property type="entry name" value="DUF1385"/>
    <property type="match status" value="1"/>
</dbReference>
<gene>
    <name evidence="2" type="ORF">SAMN05444955_107206</name>
</gene>
<keyword evidence="1" id="KW-0812">Transmembrane</keyword>
<dbReference type="AlphaFoldDB" id="A0A1H8EWA3"/>
<evidence type="ECO:0000313" key="2">
    <source>
        <dbReference type="EMBL" id="SEN23743.1"/>
    </source>
</evidence>
<evidence type="ECO:0000256" key="1">
    <source>
        <dbReference type="SAM" id="Phobius"/>
    </source>
</evidence>
<organism evidence="2 3">
    <name type="scientific">Lihuaxuella thermophila</name>
    <dbReference type="NCBI Taxonomy" id="1173111"/>
    <lineage>
        <taxon>Bacteria</taxon>
        <taxon>Bacillati</taxon>
        <taxon>Bacillota</taxon>
        <taxon>Bacilli</taxon>
        <taxon>Bacillales</taxon>
        <taxon>Thermoactinomycetaceae</taxon>
        <taxon>Lihuaxuella</taxon>
    </lineage>
</organism>
<dbReference type="EMBL" id="FOCQ01000007">
    <property type="protein sequence ID" value="SEN23743.1"/>
    <property type="molecule type" value="Genomic_DNA"/>
</dbReference>
<reference evidence="2 3" key="1">
    <citation type="submission" date="2016-10" db="EMBL/GenBank/DDBJ databases">
        <authorList>
            <person name="de Groot N.N."/>
        </authorList>
    </citation>
    <scope>NUCLEOTIDE SEQUENCE [LARGE SCALE GENOMIC DNA]</scope>
    <source>
        <strain evidence="2 3">DSM 46701</strain>
    </source>
</reference>
<feature type="transmembrane region" description="Helical" evidence="1">
    <location>
        <begin position="209"/>
        <end position="229"/>
    </location>
</feature>
<keyword evidence="3" id="KW-1185">Reference proteome</keyword>